<dbReference type="PROSITE" id="PS50109">
    <property type="entry name" value="HIS_KIN"/>
    <property type="match status" value="1"/>
</dbReference>
<dbReference type="GO" id="GO:0043565">
    <property type="term" value="F:sequence-specific DNA binding"/>
    <property type="evidence" value="ECO:0007669"/>
    <property type="project" value="InterPro"/>
</dbReference>
<feature type="modified residue" description="4-aspartylphosphate" evidence="8">
    <location>
        <position position="1236"/>
    </location>
</feature>
<dbReference type="InterPro" id="IPR011123">
    <property type="entry name" value="Y_Y_Y"/>
</dbReference>
<dbReference type="Pfam" id="PF00512">
    <property type="entry name" value="HisKA"/>
    <property type="match status" value="1"/>
</dbReference>
<dbReference type="SUPFAM" id="SSF55874">
    <property type="entry name" value="ATPase domain of HSP90 chaperone/DNA topoisomerase II/histidine kinase"/>
    <property type="match status" value="1"/>
</dbReference>
<dbReference type="EC" id="2.7.13.3" evidence="2"/>
<keyword evidence="6" id="KW-0805">Transcription regulation</keyword>
<dbReference type="PANTHER" id="PTHR43547:SF2">
    <property type="entry name" value="HYBRID SIGNAL TRANSDUCTION HISTIDINE KINASE C"/>
    <property type="match status" value="1"/>
</dbReference>
<dbReference type="InterPro" id="IPR015943">
    <property type="entry name" value="WD40/YVTN_repeat-like_dom_sf"/>
</dbReference>
<dbReference type="SUPFAM" id="SSF63829">
    <property type="entry name" value="Calcium-dependent phosphotriesterase"/>
    <property type="match status" value="1"/>
</dbReference>
<dbReference type="Gene3D" id="3.30.565.10">
    <property type="entry name" value="Histidine kinase-like ATPase, C-terminal domain"/>
    <property type="match status" value="1"/>
</dbReference>
<evidence type="ECO:0000256" key="7">
    <source>
        <dbReference type="ARBA" id="ARBA00023163"/>
    </source>
</evidence>
<keyword evidence="15" id="KW-1185">Reference proteome</keyword>
<dbReference type="KEGG" id="mmab:HQ865_13385"/>
<evidence type="ECO:0000256" key="10">
    <source>
        <dbReference type="SAM" id="SignalP"/>
    </source>
</evidence>
<dbReference type="Pfam" id="PF00072">
    <property type="entry name" value="Response_reg"/>
    <property type="match status" value="1"/>
</dbReference>
<dbReference type="SMART" id="SM00342">
    <property type="entry name" value="HTH_ARAC"/>
    <property type="match status" value="1"/>
</dbReference>
<dbReference type="Gene3D" id="3.40.50.2300">
    <property type="match status" value="1"/>
</dbReference>
<evidence type="ECO:0000256" key="2">
    <source>
        <dbReference type="ARBA" id="ARBA00012438"/>
    </source>
</evidence>
<evidence type="ECO:0000259" key="13">
    <source>
        <dbReference type="PROSITE" id="PS50110"/>
    </source>
</evidence>
<evidence type="ECO:0000313" key="14">
    <source>
        <dbReference type="EMBL" id="QKJ30704.1"/>
    </source>
</evidence>
<gene>
    <name evidence="14" type="ORF">HQ865_13385</name>
</gene>
<dbReference type="InterPro" id="IPR011110">
    <property type="entry name" value="Reg_prop"/>
</dbReference>
<keyword evidence="4" id="KW-0808">Transferase</keyword>
<evidence type="ECO:0000256" key="1">
    <source>
        <dbReference type="ARBA" id="ARBA00000085"/>
    </source>
</evidence>
<feature type="domain" description="Response regulatory" evidence="13">
    <location>
        <begin position="1188"/>
        <end position="1303"/>
    </location>
</feature>
<name>A0A7D4QBR7_9SPHI</name>
<dbReference type="InterPro" id="IPR005467">
    <property type="entry name" value="His_kinase_dom"/>
</dbReference>
<dbReference type="Pfam" id="PF07494">
    <property type="entry name" value="Reg_prop"/>
    <property type="match status" value="4"/>
</dbReference>
<dbReference type="Pfam" id="PF07495">
    <property type="entry name" value="Y_Y_Y"/>
    <property type="match status" value="1"/>
</dbReference>
<dbReference type="CDD" id="cd00082">
    <property type="entry name" value="HisKA"/>
    <property type="match status" value="1"/>
</dbReference>
<dbReference type="InterPro" id="IPR011047">
    <property type="entry name" value="Quinoprotein_ADH-like_sf"/>
</dbReference>
<dbReference type="GO" id="GO:0000155">
    <property type="term" value="F:phosphorelay sensor kinase activity"/>
    <property type="evidence" value="ECO:0007669"/>
    <property type="project" value="InterPro"/>
</dbReference>
<dbReference type="InterPro" id="IPR011006">
    <property type="entry name" value="CheY-like_superfamily"/>
</dbReference>
<evidence type="ECO:0000256" key="4">
    <source>
        <dbReference type="ARBA" id="ARBA00022679"/>
    </source>
</evidence>
<dbReference type="FunFam" id="2.60.40.10:FF:000791">
    <property type="entry name" value="Two-component system sensor histidine kinase/response regulator"/>
    <property type="match status" value="1"/>
</dbReference>
<evidence type="ECO:0000259" key="11">
    <source>
        <dbReference type="PROSITE" id="PS01124"/>
    </source>
</evidence>
<dbReference type="InterPro" id="IPR018060">
    <property type="entry name" value="HTH_AraC"/>
</dbReference>
<evidence type="ECO:0000313" key="15">
    <source>
        <dbReference type="Proteomes" id="UP000505355"/>
    </source>
</evidence>
<feature type="transmembrane region" description="Helical" evidence="9">
    <location>
        <begin position="892"/>
        <end position="916"/>
    </location>
</feature>
<dbReference type="CDD" id="cd17574">
    <property type="entry name" value="REC_OmpR"/>
    <property type="match status" value="1"/>
</dbReference>
<dbReference type="CDD" id="cd00075">
    <property type="entry name" value="HATPase"/>
    <property type="match status" value="1"/>
</dbReference>
<dbReference type="SUPFAM" id="SSF46689">
    <property type="entry name" value="Homeodomain-like"/>
    <property type="match status" value="1"/>
</dbReference>
<dbReference type="Gene3D" id="2.130.10.10">
    <property type="entry name" value="YVTN repeat-like/Quinoprotein amine dehydrogenase"/>
    <property type="match status" value="3"/>
</dbReference>
<evidence type="ECO:0000259" key="12">
    <source>
        <dbReference type="PROSITE" id="PS50109"/>
    </source>
</evidence>
<dbReference type="PROSITE" id="PS01124">
    <property type="entry name" value="HTH_ARAC_FAMILY_2"/>
    <property type="match status" value="1"/>
</dbReference>
<dbReference type="SMART" id="SM00387">
    <property type="entry name" value="HATPase_c"/>
    <property type="match status" value="1"/>
</dbReference>
<feature type="domain" description="Histidine kinase" evidence="12">
    <location>
        <begin position="938"/>
        <end position="1151"/>
    </location>
</feature>
<keyword evidence="7" id="KW-0804">Transcription</keyword>
<evidence type="ECO:0000256" key="6">
    <source>
        <dbReference type="ARBA" id="ARBA00023015"/>
    </source>
</evidence>
<dbReference type="EMBL" id="CP054139">
    <property type="protein sequence ID" value="QKJ30704.1"/>
    <property type="molecule type" value="Genomic_DNA"/>
</dbReference>
<keyword evidence="5" id="KW-0418">Kinase</keyword>
<dbReference type="Gene3D" id="2.60.40.10">
    <property type="entry name" value="Immunoglobulins"/>
    <property type="match status" value="1"/>
</dbReference>
<dbReference type="PROSITE" id="PS50110">
    <property type="entry name" value="RESPONSE_REGULATORY"/>
    <property type="match status" value="1"/>
</dbReference>
<evidence type="ECO:0000256" key="8">
    <source>
        <dbReference type="PROSITE-ProRule" id="PRU00169"/>
    </source>
</evidence>
<keyword evidence="9" id="KW-0812">Transmembrane</keyword>
<sequence length="1442" mass="163319">MKPHRFVFIVLLIFMAGHATAQLKYDVQHYGIEDGLPQKTVMDMLQDQKGFMWFSTWDGISKFDGSAFHSYIINKEDTRLMRGNRFDKIYLDKHGYIWTRTHDNDIYRFDPRLEAFSNIRSFPPFKKSPFHVSDVIPMASGKVWLVSNNEGCICFKDTAFKPMLFNIGNDKQIDDQVRGILEDKEKRSWILTDNGLFQFSPDLRSRRSYFTNGVSFFTAVELGNEIWFGSKNGSIYIFNKDTNKFRLFATGSRSAIAFLKKIDDQRLLICSSDNDFLTYDSQNNALKRYAVSSSLADTTAARIRSCYIDTRKNVWIETGTGGVTRFNAEAGTLKYYPIKPENANDNLVTLKFLIWEDVNHDVWIHSSGGGFVWYDPSADSLVPVVGMRPADANSFSSMLYAGFSDKQGNLWLSTRSQGIEKLILNDPAFKFSLVNAKGNNNVRSILEDSHHRVWIATKDGRINIYTANQEKLGIITADGGIGTGKPLGGMAYSMIEDAEGNIWVGTKGAGVYKLVPDGTDRKYKVSHYVTNKADPYSLTDNRVYRIYADSRNRVWIGTYAGGLNLADNHIDGRFYNFKNQFKNYPINTAYHIRSIAEDHSGKLYIGATLGLFVIAPDATQNKLDEIRHYQRSQKNNGLGGNDVYDICTTSKGDIYIATFGGGFDKVVAKDKEGYPSRFVNYSTRNGLLSDLTNQIKEDTEHKLWIVCESNLMRFDPNKHTFENYYDISRLIRGDNFAEGGDINTSTGNIMLGTTGGFITINTSKLKPDSFKPYMAITGFQLANRNVPVGNSSPLMQHIDDLASLKLDHKQNFITISFAALDMAYTKQIRYQYKLDGVDSDWVDTRERSTNYINLSPGKYVFHVRSTNSKGLWLNNEHQLLITIVPAFWQTGWAWAFYIIAVLCLVFFIARSVIIFFRLKDRLVLEHEQTEMRSTFFTDISHEIRTPLTMIVSPVENILESEKTNPNVTQQLQLVLKNSRRMLRLVNQILDFRKIQHQLLTVLETPVGAFVTSIANDFAKNAQTENITLSINDETAGETIYIDRDSIDKMMYNLLSNAFKHTAKGGTITVNITPQNGKIAVQVADNGSGMPEEIMQKLFKRFVSHHPDKSKPSTGIGLSIVKEIVERHGASIQVDSTENKGSTFTVLFLKGTEHLKNADNVNFGTAPIEAAPVADNNTGPAEVQDGRISILLVEDDDDLRKYISGLLINEYRVFETMDGQEAMELAQKEIPDFIISDIMMPRMNGIDFLKKLRQQQSTSHIPLIFLTAKVDRDTEISAYDLGADAYITKPFSTKMLQSRIKTILDQRKKLYLHLTNKKGLNGLSVGLHTPVHNDLNDQFINTVKAEIEKNISNVAFTIDSLISIMPMSRSVFVKKLKSLTGLSPIEYMRVIKFQHAAKLIETEQYSIKEVSYMVGISDTKYFSQRFKEVMGMLPSEYKKNSKT</sequence>
<dbReference type="InterPro" id="IPR003661">
    <property type="entry name" value="HisK_dim/P_dom"/>
</dbReference>
<organism evidence="14 15">
    <name type="scientific">Mucilaginibacter mali</name>
    <dbReference type="NCBI Taxonomy" id="2740462"/>
    <lineage>
        <taxon>Bacteria</taxon>
        <taxon>Pseudomonadati</taxon>
        <taxon>Bacteroidota</taxon>
        <taxon>Sphingobacteriia</taxon>
        <taxon>Sphingobacteriales</taxon>
        <taxon>Sphingobacteriaceae</taxon>
        <taxon>Mucilaginibacter</taxon>
    </lineage>
</organism>
<dbReference type="Gene3D" id="1.10.10.60">
    <property type="entry name" value="Homeodomain-like"/>
    <property type="match status" value="1"/>
</dbReference>
<dbReference type="Pfam" id="PF12833">
    <property type="entry name" value="HTH_18"/>
    <property type="match status" value="1"/>
</dbReference>
<dbReference type="InterPro" id="IPR001789">
    <property type="entry name" value="Sig_transdc_resp-reg_receiver"/>
</dbReference>
<accession>A0A7D4QBR7</accession>
<keyword evidence="9" id="KW-1133">Transmembrane helix</keyword>
<dbReference type="FunFam" id="3.30.565.10:FF:000006">
    <property type="entry name" value="Sensor histidine kinase WalK"/>
    <property type="match status" value="1"/>
</dbReference>
<dbReference type="InterPro" id="IPR009057">
    <property type="entry name" value="Homeodomain-like_sf"/>
</dbReference>
<dbReference type="SUPFAM" id="SSF50998">
    <property type="entry name" value="Quinoprotein alcohol dehydrogenase-like"/>
    <property type="match status" value="1"/>
</dbReference>
<reference evidence="14 15" key="1">
    <citation type="submission" date="2020-05" db="EMBL/GenBank/DDBJ databases">
        <title>Mucilaginibacter mali sp. nov.</title>
        <authorList>
            <person name="Kim H.S."/>
            <person name="Lee K.C."/>
            <person name="Suh M.K."/>
            <person name="Kim J.-S."/>
            <person name="Han K.-I."/>
            <person name="Eom M.K."/>
            <person name="Shin Y.K."/>
            <person name="Lee J.-S."/>
        </authorList>
    </citation>
    <scope>NUCLEOTIDE SEQUENCE [LARGE SCALE GENOMIC DNA]</scope>
    <source>
        <strain evidence="14 15">G2-14</strain>
    </source>
</reference>
<dbReference type="FunFam" id="1.10.287.130:FF:000045">
    <property type="entry name" value="Two-component system sensor histidine kinase/response regulator"/>
    <property type="match status" value="1"/>
</dbReference>
<evidence type="ECO:0000256" key="3">
    <source>
        <dbReference type="ARBA" id="ARBA00022553"/>
    </source>
</evidence>
<feature type="domain" description="HTH araC/xylS-type" evidence="11">
    <location>
        <begin position="1340"/>
        <end position="1439"/>
    </location>
</feature>
<protein>
    <recommendedName>
        <fullName evidence="2">histidine kinase</fullName>
        <ecNumber evidence="2">2.7.13.3</ecNumber>
    </recommendedName>
</protein>
<keyword evidence="3 8" id="KW-0597">Phosphoprotein</keyword>
<dbReference type="InterPro" id="IPR003594">
    <property type="entry name" value="HATPase_dom"/>
</dbReference>
<dbReference type="InterPro" id="IPR036097">
    <property type="entry name" value="HisK_dim/P_sf"/>
</dbReference>
<dbReference type="PANTHER" id="PTHR43547">
    <property type="entry name" value="TWO-COMPONENT HISTIDINE KINASE"/>
    <property type="match status" value="1"/>
</dbReference>
<evidence type="ECO:0000256" key="5">
    <source>
        <dbReference type="ARBA" id="ARBA00022777"/>
    </source>
</evidence>
<dbReference type="PRINTS" id="PR00344">
    <property type="entry name" value="BCTRLSENSOR"/>
</dbReference>
<dbReference type="SUPFAM" id="SSF47384">
    <property type="entry name" value="Homodimeric domain of signal transducing histidine kinase"/>
    <property type="match status" value="1"/>
</dbReference>
<dbReference type="RefSeq" id="WP_173415377.1">
    <property type="nucleotide sequence ID" value="NZ_CP054139.1"/>
</dbReference>
<dbReference type="GO" id="GO:0003700">
    <property type="term" value="F:DNA-binding transcription factor activity"/>
    <property type="evidence" value="ECO:0007669"/>
    <property type="project" value="InterPro"/>
</dbReference>
<feature type="signal peptide" evidence="10">
    <location>
        <begin position="1"/>
        <end position="21"/>
    </location>
</feature>
<dbReference type="SUPFAM" id="SSF52172">
    <property type="entry name" value="CheY-like"/>
    <property type="match status" value="1"/>
</dbReference>
<evidence type="ECO:0000256" key="9">
    <source>
        <dbReference type="SAM" id="Phobius"/>
    </source>
</evidence>
<keyword evidence="9" id="KW-0472">Membrane</keyword>
<dbReference type="InterPro" id="IPR004358">
    <property type="entry name" value="Sig_transdc_His_kin-like_C"/>
</dbReference>
<dbReference type="Pfam" id="PF02518">
    <property type="entry name" value="HATPase_c"/>
    <property type="match status" value="1"/>
</dbReference>
<dbReference type="SMART" id="SM00448">
    <property type="entry name" value="REC"/>
    <property type="match status" value="1"/>
</dbReference>
<dbReference type="SMART" id="SM00388">
    <property type="entry name" value="HisKA"/>
    <property type="match status" value="1"/>
</dbReference>
<feature type="chain" id="PRO_5028865824" description="histidine kinase" evidence="10">
    <location>
        <begin position="22"/>
        <end position="1442"/>
    </location>
</feature>
<comment type="catalytic activity">
    <reaction evidence="1">
        <text>ATP + protein L-histidine = ADP + protein N-phospho-L-histidine.</text>
        <dbReference type="EC" id="2.7.13.3"/>
    </reaction>
</comment>
<dbReference type="InterPro" id="IPR036890">
    <property type="entry name" value="HATPase_C_sf"/>
</dbReference>
<proteinExistence type="predicted"/>
<dbReference type="InterPro" id="IPR013783">
    <property type="entry name" value="Ig-like_fold"/>
</dbReference>
<dbReference type="Proteomes" id="UP000505355">
    <property type="component" value="Chromosome"/>
</dbReference>
<dbReference type="Gene3D" id="1.10.287.130">
    <property type="match status" value="1"/>
</dbReference>
<keyword evidence="10" id="KW-0732">Signal</keyword>